<evidence type="ECO:0000313" key="2">
    <source>
        <dbReference type="EMBL" id="QHI96213.1"/>
    </source>
</evidence>
<name>A0A6P1NG27_9PROT</name>
<protein>
    <submittedName>
        <fullName evidence="2">Bile acid:sodium symporter</fullName>
    </submittedName>
</protein>
<organism evidence="2 3">
    <name type="scientific">Aristophania vespae</name>
    <dbReference type="NCBI Taxonomy" id="2697033"/>
    <lineage>
        <taxon>Bacteria</taxon>
        <taxon>Pseudomonadati</taxon>
        <taxon>Pseudomonadota</taxon>
        <taxon>Alphaproteobacteria</taxon>
        <taxon>Acetobacterales</taxon>
        <taxon>Acetobacteraceae</taxon>
        <taxon>Aristophania</taxon>
    </lineage>
</organism>
<feature type="transmembrane region" description="Helical" evidence="1">
    <location>
        <begin position="204"/>
        <end position="223"/>
    </location>
</feature>
<dbReference type="Pfam" id="PF13593">
    <property type="entry name" value="SBF_like"/>
    <property type="match status" value="1"/>
</dbReference>
<dbReference type="PIRSF" id="PIRSF026166">
    <property type="entry name" value="UCP026166"/>
    <property type="match status" value="1"/>
</dbReference>
<gene>
    <name evidence="2" type="ORF">GT348_08235</name>
</gene>
<dbReference type="GO" id="GO:0005886">
    <property type="term" value="C:plasma membrane"/>
    <property type="evidence" value="ECO:0007669"/>
    <property type="project" value="TreeGrafter"/>
</dbReference>
<proteinExistence type="predicted"/>
<feature type="transmembrane region" description="Helical" evidence="1">
    <location>
        <begin position="68"/>
        <end position="91"/>
    </location>
</feature>
<dbReference type="PANTHER" id="PTHR18640:SF5">
    <property type="entry name" value="SODIUM_BILE ACID COTRANSPORTER 7"/>
    <property type="match status" value="1"/>
</dbReference>
<keyword evidence="1" id="KW-0472">Membrane</keyword>
<feature type="transmembrane region" description="Helical" evidence="1">
    <location>
        <begin position="235"/>
        <end position="257"/>
    </location>
</feature>
<sequence>MKKFDPFLTMLIGAVILASLLPCPPAGQIWLDRLSTLLITLMFFFQGAKLKRHAIIESLQDWRLQGGTLFASFVIFPFLGFALYLICHAIFKDGFIKPELWTGILFLCCLSSTVQSSIALTSIARGNVPASICAATASNILGILFTPLLSGLLLHRSDSGSGLQTIIEVSRELLLPFILGQLTQKWTGPIIQRHKILLSISDRGSIIVLVYAAFSTAVLQGLWKRIPLIDLGKVALLDSILLFTLLFLTGLLGKILGQTKENDIALQFCGSKKSLATGIPMASVIFPSGAGIIVLPLMIYHQIQLFVCTILARRYAQRPLTENSSHTRHEG</sequence>
<evidence type="ECO:0000313" key="3">
    <source>
        <dbReference type="Proteomes" id="UP000463975"/>
    </source>
</evidence>
<dbReference type="RefSeq" id="WP_160619285.1">
    <property type="nucleotide sequence ID" value="NZ_CP047652.1"/>
</dbReference>
<feature type="transmembrane region" description="Helical" evidence="1">
    <location>
        <begin position="278"/>
        <end position="300"/>
    </location>
</feature>
<feature type="transmembrane region" description="Helical" evidence="1">
    <location>
        <begin position="30"/>
        <end position="48"/>
    </location>
</feature>
<feature type="transmembrane region" description="Helical" evidence="1">
    <location>
        <begin position="6"/>
        <end position="23"/>
    </location>
</feature>
<accession>A0A6P1NG27</accession>
<keyword evidence="1" id="KW-1133">Transmembrane helix</keyword>
<reference evidence="2 3" key="1">
    <citation type="submission" date="2020-01" db="EMBL/GenBank/DDBJ databases">
        <title>Genome sequencing of strain KACC 21507.</title>
        <authorList>
            <person name="Heo J."/>
            <person name="Kim S.-J."/>
            <person name="Kim J.-S."/>
            <person name="Hong S.-B."/>
            <person name="Kwon S.-W."/>
        </authorList>
    </citation>
    <scope>NUCLEOTIDE SEQUENCE [LARGE SCALE GENOMIC DNA]</scope>
    <source>
        <strain evidence="2 3">KACC 21507</strain>
    </source>
</reference>
<dbReference type="InterPro" id="IPR016833">
    <property type="entry name" value="Put_Na-Bile_cotransptr"/>
</dbReference>
<feature type="transmembrane region" description="Helical" evidence="1">
    <location>
        <begin position="103"/>
        <end position="123"/>
    </location>
</feature>
<dbReference type="AlphaFoldDB" id="A0A6P1NG27"/>
<evidence type="ECO:0000256" key="1">
    <source>
        <dbReference type="SAM" id="Phobius"/>
    </source>
</evidence>
<dbReference type="Gene3D" id="1.20.1530.20">
    <property type="match status" value="1"/>
</dbReference>
<keyword evidence="1" id="KW-0812">Transmembrane</keyword>
<dbReference type="InterPro" id="IPR038770">
    <property type="entry name" value="Na+/solute_symporter_sf"/>
</dbReference>
<feature type="transmembrane region" description="Helical" evidence="1">
    <location>
        <begin position="129"/>
        <end position="154"/>
    </location>
</feature>
<dbReference type="Proteomes" id="UP000463975">
    <property type="component" value="Chromosome"/>
</dbReference>
<dbReference type="PANTHER" id="PTHR18640">
    <property type="entry name" value="SOLUTE CARRIER FAMILY 10 MEMBER 7"/>
    <property type="match status" value="1"/>
</dbReference>
<dbReference type="EMBL" id="CP047652">
    <property type="protein sequence ID" value="QHI96213.1"/>
    <property type="molecule type" value="Genomic_DNA"/>
</dbReference>
<keyword evidence="3" id="KW-1185">Reference proteome</keyword>
<dbReference type="KEGG" id="bomb:GT348_08235"/>